<accession>A0A2P6M5U3</accession>
<sequence>MAVLAAITQKEMAMKPFTSDTQFVESLDAAQREYFLGRLAGIQQSLQDMLRHLARGMGPLASLNGDFLALLPSDALAAQGLISVSATVYRVQSIPGSGRLKLSTFDDTPISMWDGTSSLPWVHPFEGFAAFKRARHADGAHKALIQWDKRRRGKA</sequence>
<organism evidence="1 2">
    <name type="scientific">Arenimonas caeni</name>
    <dbReference type="NCBI Taxonomy" id="2058085"/>
    <lineage>
        <taxon>Bacteria</taxon>
        <taxon>Pseudomonadati</taxon>
        <taxon>Pseudomonadota</taxon>
        <taxon>Gammaproteobacteria</taxon>
        <taxon>Lysobacterales</taxon>
        <taxon>Lysobacteraceae</taxon>
        <taxon>Arenimonas</taxon>
    </lineage>
</organism>
<dbReference type="Proteomes" id="UP000241736">
    <property type="component" value="Unassembled WGS sequence"/>
</dbReference>
<gene>
    <name evidence="1" type="ORF">C6N40_13300</name>
</gene>
<proteinExistence type="predicted"/>
<dbReference type="AlphaFoldDB" id="A0A2P6M5U3"/>
<keyword evidence="2" id="KW-1185">Reference proteome</keyword>
<reference evidence="1 2" key="1">
    <citation type="submission" date="2018-03" db="EMBL/GenBank/DDBJ databases">
        <title>Arenimonas caeni sp. nov., isolated from activated sludge.</title>
        <authorList>
            <person name="Liu H."/>
        </authorList>
    </citation>
    <scope>NUCLEOTIDE SEQUENCE [LARGE SCALE GENOMIC DNA]</scope>
    <source>
        <strain evidence="2">z29</strain>
    </source>
</reference>
<protein>
    <submittedName>
        <fullName evidence="1">Uncharacterized protein</fullName>
    </submittedName>
</protein>
<evidence type="ECO:0000313" key="2">
    <source>
        <dbReference type="Proteomes" id="UP000241736"/>
    </source>
</evidence>
<name>A0A2P6M5U3_9GAMM</name>
<comment type="caution">
    <text evidence="1">The sequence shown here is derived from an EMBL/GenBank/DDBJ whole genome shotgun (WGS) entry which is preliminary data.</text>
</comment>
<dbReference type="EMBL" id="PVLF01000030">
    <property type="protein sequence ID" value="PRH81309.1"/>
    <property type="molecule type" value="Genomic_DNA"/>
</dbReference>
<evidence type="ECO:0000313" key="1">
    <source>
        <dbReference type="EMBL" id="PRH81309.1"/>
    </source>
</evidence>